<dbReference type="Pfam" id="PF09411">
    <property type="entry name" value="PagL"/>
    <property type="match status" value="1"/>
</dbReference>
<evidence type="ECO:0000256" key="1">
    <source>
        <dbReference type="PIRNR" id="PIRNR029681"/>
    </source>
</evidence>
<dbReference type="Proteomes" id="UP000481517">
    <property type="component" value="Unassembled WGS sequence"/>
</dbReference>
<proteinExistence type="inferred from homology"/>
<dbReference type="SUPFAM" id="SSF56925">
    <property type="entry name" value="OMPA-like"/>
    <property type="match status" value="1"/>
</dbReference>
<dbReference type="GO" id="GO:0009279">
    <property type="term" value="C:cell outer membrane"/>
    <property type="evidence" value="ECO:0007669"/>
    <property type="project" value="UniProtKB-SubCell"/>
</dbReference>
<dbReference type="InterPro" id="IPR011250">
    <property type="entry name" value="OMP/PagP_B-barrel"/>
</dbReference>
<feature type="site" description="Critical for activity" evidence="3">
    <location>
        <position position="157"/>
    </location>
</feature>
<evidence type="ECO:0000256" key="3">
    <source>
        <dbReference type="PIRSR" id="PIRSR029681-2"/>
    </source>
</evidence>
<keyword evidence="1 4" id="KW-0378">Hydrolase</keyword>
<comment type="subunit">
    <text evidence="1">Homodimer.</text>
</comment>
<dbReference type="InterPro" id="IPR018550">
    <property type="entry name" value="Lipid-A_deacylase-rel"/>
</dbReference>
<reference evidence="4 5" key="1">
    <citation type="submission" date="2020-02" db="EMBL/GenBank/DDBJ databases">
        <authorList>
            <person name="Rodrigo-Torres L."/>
            <person name="Arahal R. D."/>
            <person name="Lucena T."/>
        </authorList>
    </citation>
    <scope>NUCLEOTIDE SEQUENCE [LARGE SCALE GENOMIC DNA]</scope>
    <source>
        <strain evidence="4 5">CECT 9734</strain>
    </source>
</reference>
<comment type="similarity">
    <text evidence="1">Belongs to the PagL family.</text>
</comment>
<keyword evidence="5" id="KW-1185">Reference proteome</keyword>
<dbReference type="Gene3D" id="2.40.160.20">
    <property type="match status" value="1"/>
</dbReference>
<protein>
    <recommendedName>
        <fullName evidence="1">Lipid A deacylase</fullName>
        <ecNumber evidence="1">3.1.1.77</ecNumber>
    </recommendedName>
    <alternativeName>
        <fullName evidence="1">LPS 3-O-deacylase</fullName>
    </alternativeName>
    <alternativeName>
        <fullName evidence="1">Outer membrane enzyme</fullName>
    </alternativeName>
</protein>
<comment type="catalytic activity">
    <reaction evidence="1">
        <text>a 3-(acyloxy)acyl derivative of bacterial toxin + H2O = a 3-hydroxyacyl derivative of bacterial toxin + a fatty acid + H(+)</text>
        <dbReference type="Rhea" id="RHEA:12032"/>
        <dbReference type="ChEBI" id="CHEBI:15377"/>
        <dbReference type="ChEBI" id="CHEBI:15378"/>
        <dbReference type="ChEBI" id="CHEBI:28868"/>
        <dbReference type="ChEBI" id="CHEBI:136853"/>
        <dbReference type="ChEBI" id="CHEBI:140675"/>
        <dbReference type="EC" id="3.1.1.77"/>
    </reaction>
</comment>
<gene>
    <name evidence="4" type="primary">pagL</name>
    <name evidence="4" type="ORF">PSI9734_00850</name>
</gene>
<feature type="active site" description="Charge relay system" evidence="2">
    <location>
        <position position="156"/>
    </location>
</feature>
<dbReference type="PIRSF" id="PIRSF029681">
    <property type="entry name" value="PagL"/>
    <property type="match status" value="1"/>
</dbReference>
<feature type="active site" description="Charge relay system" evidence="2">
    <location>
        <position position="154"/>
    </location>
</feature>
<comment type="subcellular location">
    <subcellularLocation>
        <location evidence="1">Cell outer membrane</location>
        <topology evidence="1">Multi-pass membrane protein</topology>
    </subcellularLocation>
</comment>
<dbReference type="RefSeq" id="WP_173919841.1">
    <property type="nucleotide sequence ID" value="NZ_CADCXY010000001.1"/>
</dbReference>
<keyword evidence="1" id="KW-0998">Cell outer membrane</keyword>
<evidence type="ECO:0000256" key="2">
    <source>
        <dbReference type="PIRSR" id="PIRSR029681-1"/>
    </source>
</evidence>
<dbReference type="EC" id="3.1.1.77" evidence="1"/>
<dbReference type="GO" id="GO:0050528">
    <property type="term" value="F:acyloxyacyl hydrolase activity"/>
    <property type="evidence" value="ECO:0007669"/>
    <property type="project" value="UniProtKB-EC"/>
</dbReference>
<comment type="function">
    <text evidence="1">Has lipid A 3-O-deacylase activity. Hydrolyzes the ester bond at the 3 position of lipid A, a bioactive component of lipopolysaccharide (LPS), thereby releasing the primary fatty acyl moiety.</text>
</comment>
<accession>A0A6S6WQZ8</accession>
<evidence type="ECO:0000313" key="4">
    <source>
        <dbReference type="EMBL" id="CAB0150297.1"/>
    </source>
</evidence>
<feature type="active site" description="Charge relay system" evidence="2">
    <location>
        <position position="168"/>
    </location>
</feature>
<dbReference type="AlphaFoldDB" id="A0A6S6WQZ8"/>
<evidence type="ECO:0000313" key="5">
    <source>
        <dbReference type="Proteomes" id="UP000481517"/>
    </source>
</evidence>
<name>A0A6S6WQZ8_9GAMM</name>
<sequence>MKSVVSFITLAIISGLLVYPAPGATNEIHIGGIYSADQLRGARLGYRTSALQPSWLDWAGAPSLAFESAVNFWQNSNNSSDSITAFSISPVLSWQLNQSARPLFLEAGIGGSYIDQTQIGNRKLSTRFQFEDRVGLAWQYSSDSDARISLQYTHYSNADIEQPNDGLDFFSVYWVIPL</sequence>
<keyword evidence="1" id="KW-0472">Membrane</keyword>
<dbReference type="EMBL" id="CADCXY010000001">
    <property type="protein sequence ID" value="CAB0150297.1"/>
    <property type="molecule type" value="Genomic_DNA"/>
</dbReference>
<organism evidence="4 5">
    <name type="scientific">Pseudidiomarina piscicola</name>
    <dbReference type="NCBI Taxonomy" id="2614830"/>
    <lineage>
        <taxon>Bacteria</taxon>
        <taxon>Pseudomonadati</taxon>
        <taxon>Pseudomonadota</taxon>
        <taxon>Gammaproteobacteria</taxon>
        <taxon>Alteromonadales</taxon>
        <taxon>Idiomarinaceae</taxon>
        <taxon>Pseudidiomarina</taxon>
    </lineage>
</organism>